<dbReference type="EMBL" id="GBRH01252100">
    <property type="protein sequence ID" value="JAD45795.1"/>
    <property type="molecule type" value="Transcribed_RNA"/>
</dbReference>
<sequence length="49" mass="5391">MPCPVLTTQKEHRNSQIGYTAAVRSSYSALASPFLCTSIFISARNLFVL</sequence>
<proteinExistence type="predicted"/>
<accession>A0A0A9A9X5</accession>
<dbReference type="AlphaFoldDB" id="A0A0A9A9X5"/>
<organism evidence="1">
    <name type="scientific">Arundo donax</name>
    <name type="common">Giant reed</name>
    <name type="synonym">Donax arundinaceus</name>
    <dbReference type="NCBI Taxonomy" id="35708"/>
    <lineage>
        <taxon>Eukaryota</taxon>
        <taxon>Viridiplantae</taxon>
        <taxon>Streptophyta</taxon>
        <taxon>Embryophyta</taxon>
        <taxon>Tracheophyta</taxon>
        <taxon>Spermatophyta</taxon>
        <taxon>Magnoliopsida</taxon>
        <taxon>Liliopsida</taxon>
        <taxon>Poales</taxon>
        <taxon>Poaceae</taxon>
        <taxon>PACMAD clade</taxon>
        <taxon>Arundinoideae</taxon>
        <taxon>Arundineae</taxon>
        <taxon>Arundo</taxon>
    </lineage>
</organism>
<reference evidence="1" key="1">
    <citation type="submission" date="2014-09" db="EMBL/GenBank/DDBJ databases">
        <authorList>
            <person name="Magalhaes I.L.F."/>
            <person name="Oliveira U."/>
            <person name="Santos F.R."/>
            <person name="Vidigal T.H.D.A."/>
            <person name="Brescovit A.D."/>
            <person name="Santos A.J."/>
        </authorList>
    </citation>
    <scope>NUCLEOTIDE SEQUENCE</scope>
    <source>
        <tissue evidence="1">Shoot tissue taken approximately 20 cm above the soil surface</tissue>
    </source>
</reference>
<protein>
    <submittedName>
        <fullName evidence="1">Uncharacterized protein</fullName>
    </submittedName>
</protein>
<name>A0A0A9A9X5_ARUDO</name>
<evidence type="ECO:0000313" key="1">
    <source>
        <dbReference type="EMBL" id="JAD45795.1"/>
    </source>
</evidence>
<reference evidence="1" key="2">
    <citation type="journal article" date="2015" name="Data Brief">
        <title>Shoot transcriptome of the giant reed, Arundo donax.</title>
        <authorList>
            <person name="Barrero R.A."/>
            <person name="Guerrero F.D."/>
            <person name="Moolhuijzen P."/>
            <person name="Goolsby J.A."/>
            <person name="Tidwell J."/>
            <person name="Bellgard S.E."/>
            <person name="Bellgard M.I."/>
        </authorList>
    </citation>
    <scope>NUCLEOTIDE SEQUENCE</scope>
    <source>
        <tissue evidence="1">Shoot tissue taken approximately 20 cm above the soil surface</tissue>
    </source>
</reference>